<feature type="transmembrane region" description="Helical" evidence="6">
    <location>
        <begin position="355"/>
        <end position="380"/>
    </location>
</feature>
<dbReference type="InterPro" id="IPR024583">
    <property type="entry name" value="Na_trans_cytopl"/>
</dbReference>
<dbReference type="GO" id="GO:0019228">
    <property type="term" value="P:neuronal action potential"/>
    <property type="evidence" value="ECO:0007669"/>
    <property type="project" value="TreeGrafter"/>
</dbReference>
<feature type="transmembrane region" description="Helical" evidence="6">
    <location>
        <begin position="256"/>
        <end position="275"/>
    </location>
</feature>
<feature type="compositionally biased region" description="Basic and acidic residues" evidence="5">
    <location>
        <begin position="456"/>
        <end position="470"/>
    </location>
</feature>
<dbReference type="InterPro" id="IPR027359">
    <property type="entry name" value="Volt_channel_dom_sf"/>
</dbReference>
<evidence type="ECO:0000256" key="5">
    <source>
        <dbReference type="SAM" id="MobiDB-lite"/>
    </source>
</evidence>
<keyword evidence="3 6" id="KW-1133">Transmembrane helix</keyword>
<keyword evidence="11" id="KW-1185">Reference proteome</keyword>
<protein>
    <submittedName>
        <fullName evidence="10">Sodium channel, voltage-gated, type I-like, alpha</fullName>
    </submittedName>
</protein>
<dbReference type="PANTHER" id="PTHR10037">
    <property type="entry name" value="VOLTAGE-GATED CATION CHANNEL CALCIUM AND SODIUM"/>
    <property type="match status" value="1"/>
</dbReference>
<dbReference type="Proteomes" id="UP000694523">
    <property type="component" value="Unplaced"/>
</dbReference>
<feature type="compositionally biased region" description="Low complexity" evidence="5">
    <location>
        <begin position="411"/>
        <end position="423"/>
    </location>
</feature>
<dbReference type="Gene3D" id="1.20.120.350">
    <property type="entry name" value="Voltage-gated potassium channels. Chain C"/>
    <property type="match status" value="2"/>
</dbReference>
<evidence type="ECO:0000313" key="11">
    <source>
        <dbReference type="Proteomes" id="UP000694523"/>
    </source>
</evidence>
<accession>A0A8C6S6V6</accession>
<comment type="subcellular location">
    <subcellularLocation>
        <location evidence="1">Membrane</location>
        <topology evidence="1">Multi-pass membrane protein</topology>
    </subcellularLocation>
</comment>
<feature type="domain" description="Ion transport" evidence="7">
    <location>
        <begin position="678"/>
        <end position="885"/>
    </location>
</feature>
<keyword evidence="4 6" id="KW-0472">Membrane</keyword>
<dbReference type="FunFam" id="1.20.120.350:FF:000005">
    <property type="entry name" value="Sodium channel protein"/>
    <property type="match status" value="1"/>
</dbReference>
<name>A0A8C6S6V6_9GOBI</name>
<feature type="compositionally biased region" description="Basic and acidic residues" evidence="5">
    <location>
        <begin position="425"/>
        <end position="435"/>
    </location>
</feature>
<reference evidence="10" key="2">
    <citation type="submission" date="2025-09" db="UniProtKB">
        <authorList>
            <consortium name="Ensembl"/>
        </authorList>
    </citation>
    <scope>IDENTIFICATION</scope>
</reference>
<feature type="transmembrane region" description="Helical" evidence="6">
    <location>
        <begin position="856"/>
        <end position="879"/>
    </location>
</feature>
<dbReference type="GO" id="GO:0001518">
    <property type="term" value="C:voltage-gated sodium channel complex"/>
    <property type="evidence" value="ECO:0007669"/>
    <property type="project" value="InterPro"/>
</dbReference>
<dbReference type="InterPro" id="IPR043203">
    <property type="entry name" value="VGCC_Ca_Na"/>
</dbReference>
<dbReference type="SUPFAM" id="SSF81324">
    <property type="entry name" value="Voltage-gated potassium channels"/>
    <property type="match status" value="2"/>
</dbReference>
<feature type="region of interest" description="Disordered" evidence="5">
    <location>
        <begin position="28"/>
        <end position="55"/>
    </location>
</feature>
<evidence type="ECO:0000256" key="3">
    <source>
        <dbReference type="ARBA" id="ARBA00022989"/>
    </source>
</evidence>
<dbReference type="AlphaFoldDB" id="A0A8C6S6V6"/>
<evidence type="ECO:0000313" key="10">
    <source>
        <dbReference type="Ensembl" id="ENSNMLP00000001721.1"/>
    </source>
</evidence>
<evidence type="ECO:0000256" key="2">
    <source>
        <dbReference type="ARBA" id="ARBA00022692"/>
    </source>
</evidence>
<feature type="domain" description="Voltage-gated Na+ ion channel cytoplasmic" evidence="9">
    <location>
        <begin position="503"/>
        <end position="624"/>
    </location>
</feature>
<reference evidence="10" key="1">
    <citation type="submission" date="2025-08" db="UniProtKB">
        <authorList>
            <consortium name="Ensembl"/>
        </authorList>
    </citation>
    <scope>IDENTIFICATION</scope>
</reference>
<feature type="transmembrane region" description="Helical" evidence="6">
    <location>
        <begin position="729"/>
        <end position="748"/>
    </location>
</feature>
<dbReference type="Pfam" id="PF00520">
    <property type="entry name" value="Ion_trans"/>
    <property type="match status" value="2"/>
</dbReference>
<dbReference type="Pfam" id="PF06512">
    <property type="entry name" value="Na_trans_assoc"/>
    <property type="match status" value="1"/>
</dbReference>
<dbReference type="Gene3D" id="1.10.287.70">
    <property type="match status" value="2"/>
</dbReference>
<sequence>MALNLLVPPGPDSFRRFTRESLKAIENRIAEEKAKRPKREKGEKRKQDEDNTLEANKDLKAGKSLPLLYGDIPKGLVSTILEDLDPYYHNQKTFMVLNKGKVIFRFSATPALYLLSPFNPLRRISISILVHAYPFRNIVIMCTIITNCVFMTFSGSPEWAKNVEYTFTAIYTFESLVKILARGFCIGKFTFLRDPWNWLDFCVIVMAYVTEFADLGNFSALRTFRVLRAFKAISVIPGLKTIVGALFQSVKKLADVMILTVFCLAVFALIGLQLFRGNLKQKCIITSPYGIVYNAEFNFTEYALNTSEHYYLPEKKDPLLCGNGSDAGHCPEGYTCYQDYWENLYQQGGGENLHVVFVLVIFLGSFYLINLILAVVAMAYEEQSQATLNEAIEKEEKFQAMMEQIKRQQEETLAAAAATAENGETSEKQSGKESSSDGSKLSSKSAKERRNRRWKRKEEEGKATEEKIPKSESQNSLKKAHCCFSEDANLLSYDMKCSSAHQSFLSFRGPLFSSRHNSRNSVYSRRSQGSENEFADDEHSIFEDALSMRGSVFLPQRRNRQSSSISQCSYCPHIFLPPNDIKRNSIGCNGLVSRVGGNSRPPSPLELLMASITSYNAPEDNVRTYRADAITSTMEELEDSRQKCPRCWSNFPQRFLIWECSPFWLKVKKIVHLVVMDPFVDLAITVCIVLNTLFMAMEHHPMTKEMILKIIALDPYFYFQQGWNVFDGVIVTLSLLELVFGINILRAFRLLRVFKLAKSWPTLNTLIKIIANSFGALGNLTLVLAIIVFIFAVVGVQLFGKNYKDCVCKISKECIMPRWHMADFFHSFLIVFRVLCGEWIETMWDCMEVAGVAKCLTVYMMVMVIGNLVVLNLFLALLLSSFSADNLAATEEEGDNNLQIAIARIHNGVAFMKSLLRSTCGICQGDEKKKKDEEKSLEDLHKTLGPNGVPNHTIKELCKSGNGEVTGVDKEGDKYIVCSRSDDSIMSFINNPSLTVSVPIAAGESDLENQNTDEFTSSSTDLATFQVVRWQLIFIA</sequence>
<dbReference type="InterPro" id="IPR005821">
    <property type="entry name" value="Ion_trans_dom"/>
</dbReference>
<dbReference type="FunFam" id="1.10.287.70:FF:000049">
    <property type="entry name" value="Voltage-dependent sodium channel 2"/>
    <property type="match status" value="1"/>
</dbReference>
<dbReference type="GO" id="GO:0086010">
    <property type="term" value="P:membrane depolarization during action potential"/>
    <property type="evidence" value="ECO:0007669"/>
    <property type="project" value="TreeGrafter"/>
</dbReference>
<feature type="region of interest" description="Disordered" evidence="5">
    <location>
        <begin position="411"/>
        <end position="472"/>
    </location>
</feature>
<evidence type="ECO:0000259" key="7">
    <source>
        <dbReference type="Pfam" id="PF00520"/>
    </source>
</evidence>
<evidence type="ECO:0000259" key="8">
    <source>
        <dbReference type="Pfam" id="PF06512"/>
    </source>
</evidence>
<feature type="domain" description="Ion transport" evidence="7">
    <location>
        <begin position="136"/>
        <end position="386"/>
    </location>
</feature>
<dbReference type="GO" id="GO:0005248">
    <property type="term" value="F:voltage-gated sodium channel activity"/>
    <property type="evidence" value="ECO:0007669"/>
    <property type="project" value="InterPro"/>
</dbReference>
<feature type="transmembrane region" description="Helical" evidence="6">
    <location>
        <begin position="769"/>
        <end position="794"/>
    </location>
</feature>
<evidence type="ECO:0000256" key="6">
    <source>
        <dbReference type="SAM" id="Phobius"/>
    </source>
</evidence>
<feature type="domain" description="Sodium ion transport-associated" evidence="8">
    <location>
        <begin position="896"/>
        <end position="1021"/>
    </location>
</feature>
<evidence type="ECO:0000256" key="4">
    <source>
        <dbReference type="ARBA" id="ARBA00023136"/>
    </source>
</evidence>
<dbReference type="InterPro" id="IPR010526">
    <property type="entry name" value="Na_trans_assoc_dom"/>
</dbReference>
<dbReference type="PANTHER" id="PTHR10037:SF278">
    <property type="entry name" value="SODIUM CHANNEL PROTEIN TYPE 2 SUBUNIT ALPHA"/>
    <property type="match status" value="1"/>
</dbReference>
<proteinExistence type="predicted"/>
<evidence type="ECO:0000259" key="9">
    <source>
        <dbReference type="Pfam" id="PF11933"/>
    </source>
</evidence>
<dbReference type="Ensembl" id="ENSNMLT00000001995.1">
    <property type="protein sequence ID" value="ENSNMLP00000001721.1"/>
    <property type="gene ID" value="ENSNMLG00000001251.1"/>
</dbReference>
<dbReference type="Pfam" id="PF11933">
    <property type="entry name" value="Na_trans_cytopl"/>
    <property type="match status" value="1"/>
</dbReference>
<organism evidence="10 11">
    <name type="scientific">Neogobius melanostomus</name>
    <name type="common">round goby</name>
    <dbReference type="NCBI Taxonomy" id="47308"/>
    <lineage>
        <taxon>Eukaryota</taxon>
        <taxon>Metazoa</taxon>
        <taxon>Chordata</taxon>
        <taxon>Craniata</taxon>
        <taxon>Vertebrata</taxon>
        <taxon>Euteleostomi</taxon>
        <taxon>Actinopterygii</taxon>
        <taxon>Neopterygii</taxon>
        <taxon>Teleostei</taxon>
        <taxon>Neoteleostei</taxon>
        <taxon>Acanthomorphata</taxon>
        <taxon>Gobiaria</taxon>
        <taxon>Gobiiformes</taxon>
        <taxon>Gobioidei</taxon>
        <taxon>Gobiidae</taxon>
        <taxon>Benthophilinae</taxon>
        <taxon>Neogobiini</taxon>
        <taxon>Neogobius</taxon>
    </lineage>
</organism>
<evidence type="ECO:0000256" key="1">
    <source>
        <dbReference type="ARBA" id="ARBA00004141"/>
    </source>
</evidence>
<keyword evidence="2 6" id="KW-0812">Transmembrane</keyword>